<reference evidence="6" key="1">
    <citation type="journal article" date="2013" name="Nat. Genet.">
        <title>The duck genome and transcriptome provide insight into an avian influenza virus reservoir species.</title>
        <authorList>
            <person name="Huang Y."/>
            <person name="Li Y."/>
            <person name="Burt D.W."/>
            <person name="Chen H."/>
            <person name="Zhang Y."/>
            <person name="Qian W."/>
            <person name="Kim H."/>
            <person name="Gan S."/>
            <person name="Zhao Y."/>
            <person name="Li J."/>
            <person name="Yi K."/>
            <person name="Feng H."/>
            <person name="Zhu P."/>
            <person name="Li B."/>
            <person name="Liu Q."/>
            <person name="Fairley S."/>
            <person name="Magor K.E."/>
            <person name="Du Z."/>
            <person name="Hu X."/>
            <person name="Goodman L."/>
            <person name="Tafer H."/>
            <person name="Vignal A."/>
            <person name="Lee T."/>
            <person name="Kim K.W."/>
            <person name="Sheng Z."/>
            <person name="An Y."/>
            <person name="Searle S."/>
            <person name="Herrero J."/>
            <person name="Groenen M.A."/>
            <person name="Crooijmans R.P."/>
            <person name="Faraut T."/>
            <person name="Cai Q."/>
            <person name="Webster R.G."/>
            <person name="Aldridge J.R."/>
            <person name="Warren W.C."/>
            <person name="Bartschat S."/>
            <person name="Kehr S."/>
            <person name="Marz M."/>
            <person name="Stadler P.F."/>
            <person name="Smith J."/>
            <person name="Kraus R.H."/>
            <person name="Zhao Y."/>
            <person name="Ren L."/>
            <person name="Fei J."/>
            <person name="Morisson M."/>
            <person name="Kaiser P."/>
            <person name="Griffin D.K."/>
            <person name="Rao M."/>
            <person name="Pitel F."/>
            <person name="Wang J."/>
            <person name="Li N."/>
        </authorList>
    </citation>
    <scope>NUCLEOTIDE SEQUENCE [LARGE SCALE GENOMIC DNA]</scope>
</reference>
<protein>
    <recommendedName>
        <fullName evidence="7">Probetacellulin</fullName>
    </recommendedName>
</protein>
<keyword evidence="4" id="KW-0812">Transmembrane</keyword>
<dbReference type="GO" id="GO:0005154">
    <property type="term" value="F:epidermal growth factor receptor binding"/>
    <property type="evidence" value="ECO:0007669"/>
    <property type="project" value="TreeGrafter"/>
</dbReference>
<feature type="region of interest" description="Disordered" evidence="3">
    <location>
        <begin position="175"/>
        <end position="200"/>
    </location>
</feature>
<evidence type="ECO:0000256" key="2">
    <source>
        <dbReference type="ARBA" id="ARBA00023157"/>
    </source>
</evidence>
<dbReference type="EMBL" id="KB743713">
    <property type="protein sequence ID" value="EOA97327.1"/>
    <property type="molecule type" value="Genomic_DNA"/>
</dbReference>
<organism evidence="5 6">
    <name type="scientific">Anas platyrhynchos</name>
    <name type="common">Mallard</name>
    <name type="synonym">Anas boschas</name>
    <dbReference type="NCBI Taxonomy" id="8839"/>
    <lineage>
        <taxon>Eukaryota</taxon>
        <taxon>Metazoa</taxon>
        <taxon>Chordata</taxon>
        <taxon>Craniata</taxon>
        <taxon>Vertebrata</taxon>
        <taxon>Euteleostomi</taxon>
        <taxon>Archelosauria</taxon>
        <taxon>Archosauria</taxon>
        <taxon>Dinosauria</taxon>
        <taxon>Saurischia</taxon>
        <taxon>Theropoda</taxon>
        <taxon>Coelurosauria</taxon>
        <taxon>Aves</taxon>
        <taxon>Neognathae</taxon>
        <taxon>Galloanserae</taxon>
        <taxon>Anseriformes</taxon>
        <taxon>Anatidae</taxon>
        <taxon>Anatinae</taxon>
        <taxon>Anas</taxon>
    </lineage>
</organism>
<gene>
    <name evidence="5" type="ORF">Anapl_03844</name>
</gene>
<accession>R0LAN3</accession>
<proteinExistence type="predicted"/>
<sequence>MESIKPELLMCRLRPSFWGPRGATSPRSIPGLALFSCVGADANVTEGLPCEGCAGNRGAPSGVGVLSGTHPLISAVSPSRQQPRTRAGSLPGSDSPWFGEHLGALPPPGPPCARPHRCEPGYMGARCELVDIFPLRGDRGQIVVISLIAGIIVLIIFVVCTCFCVHHCRKQRRKRKEEEMETLSKNLPSKSEDVLETDVA</sequence>
<evidence type="ECO:0008006" key="7">
    <source>
        <dbReference type="Google" id="ProtNLM"/>
    </source>
</evidence>
<evidence type="ECO:0000256" key="1">
    <source>
        <dbReference type="ARBA" id="ARBA00022536"/>
    </source>
</evidence>
<dbReference type="GO" id="GO:0008284">
    <property type="term" value="P:positive regulation of cell population proliferation"/>
    <property type="evidence" value="ECO:0007669"/>
    <property type="project" value="TreeGrafter"/>
</dbReference>
<evidence type="ECO:0000256" key="4">
    <source>
        <dbReference type="SAM" id="Phobius"/>
    </source>
</evidence>
<keyword evidence="4" id="KW-1133">Transmembrane helix</keyword>
<dbReference type="PANTHER" id="PTHR10740">
    <property type="entry name" value="TRANSFORMING GROWTH FACTOR ALPHA"/>
    <property type="match status" value="1"/>
</dbReference>
<feature type="transmembrane region" description="Helical" evidence="4">
    <location>
        <begin position="142"/>
        <end position="166"/>
    </location>
</feature>
<dbReference type="GO" id="GO:0007173">
    <property type="term" value="P:epidermal growth factor receptor signaling pathway"/>
    <property type="evidence" value="ECO:0007669"/>
    <property type="project" value="TreeGrafter"/>
</dbReference>
<keyword evidence="4" id="KW-0472">Membrane</keyword>
<evidence type="ECO:0000313" key="5">
    <source>
        <dbReference type="EMBL" id="EOA97327.1"/>
    </source>
</evidence>
<dbReference type="PANTHER" id="PTHR10740:SF3">
    <property type="entry name" value="PROBETACELLULIN"/>
    <property type="match status" value="1"/>
</dbReference>
<keyword evidence="1" id="KW-0245">EGF-like domain</keyword>
<dbReference type="GO" id="GO:0005615">
    <property type="term" value="C:extracellular space"/>
    <property type="evidence" value="ECO:0007669"/>
    <property type="project" value="TreeGrafter"/>
</dbReference>
<evidence type="ECO:0000256" key="3">
    <source>
        <dbReference type="SAM" id="MobiDB-lite"/>
    </source>
</evidence>
<keyword evidence="2" id="KW-1015">Disulfide bond</keyword>
<evidence type="ECO:0000313" key="6">
    <source>
        <dbReference type="Proteomes" id="UP000296049"/>
    </source>
</evidence>
<dbReference type="AlphaFoldDB" id="R0LAN3"/>
<name>R0LAN3_ANAPL</name>
<dbReference type="GO" id="GO:0008083">
    <property type="term" value="F:growth factor activity"/>
    <property type="evidence" value="ECO:0007669"/>
    <property type="project" value="TreeGrafter"/>
</dbReference>
<dbReference type="Proteomes" id="UP000296049">
    <property type="component" value="Unassembled WGS sequence"/>
</dbReference>
<keyword evidence="6" id="KW-1185">Reference proteome</keyword>
<dbReference type="GO" id="GO:0045840">
    <property type="term" value="P:positive regulation of mitotic nuclear division"/>
    <property type="evidence" value="ECO:0007669"/>
    <property type="project" value="TreeGrafter"/>
</dbReference>